<dbReference type="RefSeq" id="WP_329508218.1">
    <property type="nucleotide sequence ID" value="NZ_BAAAYZ010000043.1"/>
</dbReference>
<gene>
    <name evidence="3" type="ORF">VXC91_17660</name>
</gene>
<dbReference type="InterPro" id="IPR052016">
    <property type="entry name" value="Bact_Sigma-Reg"/>
</dbReference>
<dbReference type="InterPro" id="IPR036890">
    <property type="entry name" value="HATPase_C_sf"/>
</dbReference>
<dbReference type="PROSITE" id="PS50112">
    <property type="entry name" value="PAS"/>
    <property type="match status" value="1"/>
</dbReference>
<dbReference type="CDD" id="cd00130">
    <property type="entry name" value="PAS"/>
    <property type="match status" value="1"/>
</dbReference>
<dbReference type="SUPFAM" id="SSF55781">
    <property type="entry name" value="GAF domain-like"/>
    <property type="match status" value="1"/>
</dbReference>
<dbReference type="Proteomes" id="UP001333996">
    <property type="component" value="Unassembled WGS sequence"/>
</dbReference>
<name>A0ABU7FK73_9ACTN</name>
<dbReference type="InterPro" id="IPR000014">
    <property type="entry name" value="PAS"/>
</dbReference>
<organism evidence="3 4">
    <name type="scientific">Streptomyces chiangmaiensis</name>
    <dbReference type="NCBI Taxonomy" id="766497"/>
    <lineage>
        <taxon>Bacteria</taxon>
        <taxon>Bacillati</taxon>
        <taxon>Actinomycetota</taxon>
        <taxon>Actinomycetes</taxon>
        <taxon>Kitasatosporales</taxon>
        <taxon>Streptomycetaceae</taxon>
        <taxon>Streptomyces</taxon>
    </lineage>
</organism>
<dbReference type="PANTHER" id="PTHR43156:SF2">
    <property type="entry name" value="STAGE II SPORULATION PROTEIN E"/>
    <property type="match status" value="1"/>
</dbReference>
<dbReference type="InterPro" id="IPR036457">
    <property type="entry name" value="PPM-type-like_dom_sf"/>
</dbReference>
<dbReference type="InterPro" id="IPR035965">
    <property type="entry name" value="PAS-like_dom_sf"/>
</dbReference>
<evidence type="ECO:0000313" key="3">
    <source>
        <dbReference type="EMBL" id="MED7823758.1"/>
    </source>
</evidence>
<sequence length="782" mass="83970">MFHDDPLMVLDDLGVVVQWGCQAQELLGYTAADVIGQPAAVLVAETTAPSRPGARPGAAAVLRNRDGCEVAVDLRVRPMLRPDRSIAWAMYRAAEEAAADTGAAVLEAFFKQWPQGLYLLDTDLRLVRVNTATRNLPDMPADGGLGRRFTDVFDLSAPGETEAVVHEVLDSGVPALGRLVRGRPKGSTGLGRLYSLSVLRLEDAQGAVLGAALAAIDVTVSEAEHARTEVLNTVHERVGQTLDVLANCEELVDALVPGFADAAVVDVVDMVLRGEEPTAGPLGREVPLRRAAYRASDRWSPAYPVGDVRRLPSSTPYAQALTDFRPRLLTLGPDTAWLTADPSRAEVIRLSGAHSLIVAPLALRGTALGLLNLYRTQETGPYDKQDLALALSLATYTALCIDNARRYTREHTIAVTTQRQLLPQCPASQATVETAHLHRPGDRGGGGWFDIMELSGGRTGLVVGEVAGHGINTVATMGQLRTAIHSLAALGLDPDELLARLNDTAMALAEERAALPLGDPLRREKLAASCVYAEYDPLARTCTVARAGHPAPVINFPNEATVIPDIPTGPLLGSLDGSPFTAVTLELIDGSVMAFYTPAFLSCHRPSAQNALALLRQILEHPCRDLPDLCDEALYACQADDSSSAGDAILLLARTHSFPADKVATWPLGYDTAAAGTARAHVRSQLTEWKIDEATSDTAQLIVSELVTNAVRYGSPPLELRLIRDHMLTCEVHDNSATAPRVCHARAFDEGGRGLFITAHLAHKWGYRYTSDGKIVWTEQRL</sequence>
<dbReference type="SMART" id="SM00065">
    <property type="entry name" value="GAF"/>
    <property type="match status" value="1"/>
</dbReference>
<protein>
    <submittedName>
        <fullName evidence="3">SpoIIE family protein phosphatase</fullName>
    </submittedName>
</protein>
<dbReference type="InterPro" id="IPR001932">
    <property type="entry name" value="PPM-type_phosphatase-like_dom"/>
</dbReference>
<dbReference type="SUPFAM" id="SSF55785">
    <property type="entry name" value="PYP-like sensor domain (PAS domain)"/>
    <property type="match status" value="2"/>
</dbReference>
<accession>A0ABU7FK73</accession>
<dbReference type="Gene3D" id="3.30.450.40">
    <property type="match status" value="1"/>
</dbReference>
<dbReference type="Gene3D" id="3.30.565.10">
    <property type="entry name" value="Histidine kinase-like ATPase, C-terminal domain"/>
    <property type="match status" value="1"/>
</dbReference>
<dbReference type="InterPro" id="IPR029016">
    <property type="entry name" value="GAF-like_dom_sf"/>
</dbReference>
<dbReference type="SUPFAM" id="SSF55874">
    <property type="entry name" value="ATPase domain of HSP90 chaperone/DNA topoisomerase II/histidine kinase"/>
    <property type="match status" value="1"/>
</dbReference>
<dbReference type="Pfam" id="PF08448">
    <property type="entry name" value="PAS_4"/>
    <property type="match status" value="1"/>
</dbReference>
<dbReference type="PANTHER" id="PTHR43156">
    <property type="entry name" value="STAGE II SPORULATION PROTEIN E-RELATED"/>
    <property type="match status" value="1"/>
</dbReference>
<dbReference type="Pfam" id="PF13581">
    <property type="entry name" value="HATPase_c_2"/>
    <property type="match status" value="1"/>
</dbReference>
<dbReference type="InterPro" id="IPR003594">
    <property type="entry name" value="HATPase_dom"/>
</dbReference>
<dbReference type="Pfam" id="PF07228">
    <property type="entry name" value="SpoIIE"/>
    <property type="match status" value="1"/>
</dbReference>
<dbReference type="Gene3D" id="3.30.450.20">
    <property type="entry name" value="PAS domain"/>
    <property type="match status" value="2"/>
</dbReference>
<dbReference type="SMART" id="SM00331">
    <property type="entry name" value="PP2C_SIG"/>
    <property type="match status" value="1"/>
</dbReference>
<proteinExistence type="predicted"/>
<evidence type="ECO:0000313" key="4">
    <source>
        <dbReference type="Proteomes" id="UP001333996"/>
    </source>
</evidence>
<reference evidence="3" key="1">
    <citation type="submission" date="2024-01" db="EMBL/GenBank/DDBJ databases">
        <title>First draft genome sequence data of TA4-1, the type strain of Gram-positive actinobacterium Streptomyces chiangmaiensis.</title>
        <authorList>
            <person name="Yasawong M."/>
            <person name="Nantapong N."/>
        </authorList>
    </citation>
    <scope>NUCLEOTIDE SEQUENCE</scope>
    <source>
        <strain evidence="3">TA4-1</strain>
    </source>
</reference>
<dbReference type="CDD" id="cd16936">
    <property type="entry name" value="HATPase_RsbW-like"/>
    <property type="match status" value="1"/>
</dbReference>
<dbReference type="Gene3D" id="3.60.40.10">
    <property type="entry name" value="PPM-type phosphatase domain"/>
    <property type="match status" value="1"/>
</dbReference>
<evidence type="ECO:0000259" key="2">
    <source>
        <dbReference type="PROSITE" id="PS50112"/>
    </source>
</evidence>
<comment type="caution">
    <text evidence="3">The sequence shown here is derived from an EMBL/GenBank/DDBJ whole genome shotgun (WGS) entry which is preliminary data.</text>
</comment>
<dbReference type="EMBL" id="JAYWVC010000052">
    <property type="protein sequence ID" value="MED7823758.1"/>
    <property type="molecule type" value="Genomic_DNA"/>
</dbReference>
<keyword evidence="1" id="KW-0378">Hydrolase</keyword>
<dbReference type="InterPro" id="IPR003018">
    <property type="entry name" value="GAF"/>
</dbReference>
<keyword evidence="4" id="KW-1185">Reference proteome</keyword>
<dbReference type="Pfam" id="PF01590">
    <property type="entry name" value="GAF"/>
    <property type="match status" value="1"/>
</dbReference>
<dbReference type="InterPro" id="IPR013656">
    <property type="entry name" value="PAS_4"/>
</dbReference>
<feature type="domain" description="PAS" evidence="2">
    <location>
        <begin position="1"/>
        <end position="50"/>
    </location>
</feature>
<evidence type="ECO:0000256" key="1">
    <source>
        <dbReference type="ARBA" id="ARBA00022801"/>
    </source>
</evidence>